<feature type="signal peptide" evidence="1">
    <location>
        <begin position="1"/>
        <end position="23"/>
    </location>
</feature>
<reference evidence="2 3" key="1">
    <citation type="journal article" date="2013" name="Genome Biol. Evol.">
        <title>Complete genomes of two dipteran-associated spiroplasmas provided insights into the origin, dynamics, and impacts of viral invasion in spiroplasma.</title>
        <authorList>
            <person name="Ku C."/>
            <person name="Lo W.S."/>
            <person name="Chen L.L."/>
            <person name="Kuo C.H."/>
        </authorList>
    </citation>
    <scope>NUCLEOTIDE SEQUENCE [LARGE SCALE GENOMIC DNA]</scope>
    <source>
        <strain evidence="2 3">DF-1</strain>
    </source>
</reference>
<dbReference type="PATRIC" id="fig|1276227.3.peg.922"/>
<organism evidence="2 3">
    <name type="scientific">Spiroplasma chrysopicola DF-1</name>
    <dbReference type="NCBI Taxonomy" id="1276227"/>
    <lineage>
        <taxon>Bacteria</taxon>
        <taxon>Bacillati</taxon>
        <taxon>Mycoplasmatota</taxon>
        <taxon>Mollicutes</taxon>
        <taxon>Entomoplasmatales</taxon>
        <taxon>Spiroplasmataceae</taxon>
        <taxon>Spiroplasma</taxon>
    </lineage>
</organism>
<dbReference type="OrthoDB" id="9887317at2"/>
<feature type="chain" id="PRO_5004379809" description="Lipoprotein" evidence="1">
    <location>
        <begin position="24"/>
        <end position="183"/>
    </location>
</feature>
<dbReference type="AlphaFoldDB" id="R4UC59"/>
<dbReference type="HOGENOM" id="CLU_1474286_0_0_14"/>
<proteinExistence type="predicted"/>
<dbReference type="RefSeq" id="WP_016339310.1">
    <property type="nucleotide sequence ID" value="NC_021280.1"/>
</dbReference>
<dbReference type="InterPro" id="IPR054816">
    <property type="entry name" value="Lipoprotein_mollicutes-type_CS"/>
</dbReference>
<dbReference type="NCBIfam" id="NF038029">
    <property type="entry name" value="LP_plasma"/>
    <property type="match status" value="1"/>
</dbReference>
<dbReference type="STRING" id="1276227.SCHRY_v1c09160"/>
<dbReference type="KEGG" id="scr:SCHRY_v1c09160"/>
<keyword evidence="3" id="KW-1185">Reference proteome</keyword>
<sequence>MKKLLSFLGAIVLTFPIVNTAIACEGTGWGVNPTPPTPPNPEPEKDIEYYQKLYEAKQKDYLKTKAEIDELKSPETIKELCGGVTICADLQELIDLTTIELYRYNVIMDDCLYQILYLENNKNITNPEAKVKAAGILTDELTTLTTIKLIMKLYPDNYKEKDLNEVNDQISKVQQLISELSKE</sequence>
<evidence type="ECO:0000313" key="3">
    <source>
        <dbReference type="Proteomes" id="UP000013964"/>
    </source>
</evidence>
<accession>R4UC59</accession>
<dbReference type="Proteomes" id="UP000013964">
    <property type="component" value="Chromosome"/>
</dbReference>
<dbReference type="EMBL" id="CP005077">
    <property type="protein sequence ID" value="AGM25489.1"/>
    <property type="molecule type" value="Genomic_DNA"/>
</dbReference>
<evidence type="ECO:0000256" key="1">
    <source>
        <dbReference type="SAM" id="SignalP"/>
    </source>
</evidence>
<evidence type="ECO:0000313" key="2">
    <source>
        <dbReference type="EMBL" id="AGM25489.1"/>
    </source>
</evidence>
<keyword evidence="1" id="KW-0732">Signal</keyword>
<protein>
    <recommendedName>
        <fullName evidence="4">Lipoprotein</fullName>
    </recommendedName>
</protein>
<dbReference type="PROSITE" id="PS51257">
    <property type="entry name" value="PROKAR_LIPOPROTEIN"/>
    <property type="match status" value="1"/>
</dbReference>
<gene>
    <name evidence="2" type="ORF">SCHRY_v1c09160</name>
</gene>
<evidence type="ECO:0008006" key="4">
    <source>
        <dbReference type="Google" id="ProtNLM"/>
    </source>
</evidence>
<name>R4UC59_9MOLU</name>